<organism evidence="10 11">
    <name type="scientific">Photobacterium swingsii</name>
    <dbReference type="NCBI Taxonomy" id="680026"/>
    <lineage>
        <taxon>Bacteria</taxon>
        <taxon>Pseudomonadati</taxon>
        <taxon>Pseudomonadota</taxon>
        <taxon>Gammaproteobacteria</taxon>
        <taxon>Vibrionales</taxon>
        <taxon>Vibrionaceae</taxon>
        <taxon>Photobacterium</taxon>
    </lineage>
</organism>
<accession>A0A2T3PAW6</accession>
<evidence type="ECO:0000256" key="4">
    <source>
        <dbReference type="ARBA" id="ARBA00022692"/>
    </source>
</evidence>
<keyword evidence="3" id="KW-1134">Transmembrane beta strand</keyword>
<evidence type="ECO:0000259" key="9">
    <source>
        <dbReference type="Pfam" id="PF03895"/>
    </source>
</evidence>
<evidence type="ECO:0000256" key="6">
    <source>
        <dbReference type="ARBA" id="ARBA00023136"/>
    </source>
</evidence>
<evidence type="ECO:0000313" key="10">
    <source>
        <dbReference type="EMBL" id="PSW26124.1"/>
    </source>
</evidence>
<feature type="coiled-coil region" evidence="8">
    <location>
        <begin position="244"/>
        <end position="299"/>
    </location>
</feature>
<keyword evidence="4" id="KW-0812">Transmembrane</keyword>
<evidence type="ECO:0000256" key="8">
    <source>
        <dbReference type="SAM" id="Coils"/>
    </source>
</evidence>
<dbReference type="AlphaFoldDB" id="A0A2T3PAW6"/>
<dbReference type="EMBL" id="PYLZ01000002">
    <property type="protein sequence ID" value="PSW26124.1"/>
    <property type="molecule type" value="Genomic_DNA"/>
</dbReference>
<dbReference type="Proteomes" id="UP000240481">
    <property type="component" value="Unassembled WGS sequence"/>
</dbReference>
<keyword evidence="8" id="KW-0175">Coiled coil</keyword>
<dbReference type="Gene3D" id="3.30.1300.30">
    <property type="entry name" value="GSPII I/J protein-like"/>
    <property type="match status" value="1"/>
</dbReference>
<reference evidence="10 11" key="1">
    <citation type="submission" date="2018-01" db="EMBL/GenBank/DDBJ databases">
        <title>Whole genome sequencing of Histamine producing bacteria.</title>
        <authorList>
            <person name="Butler K."/>
        </authorList>
    </citation>
    <scope>NUCLEOTIDE SEQUENCE [LARGE SCALE GENOMIC DNA]</scope>
    <source>
        <strain evidence="10 11">DSM 24669</strain>
    </source>
</reference>
<comment type="caution">
    <text evidence="10">The sequence shown here is derived from an EMBL/GenBank/DDBJ whole genome shotgun (WGS) entry which is preliminary data.</text>
</comment>
<dbReference type="OrthoDB" id="5919118at2"/>
<proteinExistence type="predicted"/>
<evidence type="ECO:0000256" key="1">
    <source>
        <dbReference type="ARBA" id="ARBA00004241"/>
    </source>
</evidence>
<evidence type="ECO:0000313" key="11">
    <source>
        <dbReference type="Proteomes" id="UP000240481"/>
    </source>
</evidence>
<sequence length="382" mass="41633">MLNFFVVNIRVVKVGLMVNQFVNINLAGNRKMKKSIIALSLASLFTAGSALAAINPNGDFDYSLTYDEVKSSGFDIKRDGKGGHVLVNSENKVVAKVDTHGHKGDFTVTSKASVVKYDARTGKGTIENKSSGDVETFKFVEKHNIPDLPDVDNQDRNNDQNNHYVERANSVAQEIAKQVKAGKTVKVGDVEFNRANIKEISEIYNDMTPEQKKAAFEYAINNKVDVKEDDFNPRPDDNVTPDVREDIERTKAKMDAAAKVVEKEYARTTAKIEDNTKRIDGLEKNFSDMAARQDRMEDRMNKNEGKMSNGVAGVAAMANIPTVAGKFTVGAGMGHFNGSTAIAIGASNSFDNGISVKGSMAYAQGKFSQKDMVVGAGVGYSF</sequence>
<keyword evidence="7" id="KW-0998">Cell outer membrane</keyword>
<dbReference type="InterPro" id="IPR045584">
    <property type="entry name" value="Pilin-like"/>
</dbReference>
<feature type="domain" description="Trimeric autotransporter adhesin YadA-like C-terminal membrane anchor" evidence="9">
    <location>
        <begin position="324"/>
        <end position="382"/>
    </location>
</feature>
<evidence type="ECO:0000256" key="7">
    <source>
        <dbReference type="ARBA" id="ARBA00023237"/>
    </source>
</evidence>
<evidence type="ECO:0000256" key="3">
    <source>
        <dbReference type="ARBA" id="ARBA00022452"/>
    </source>
</evidence>
<protein>
    <recommendedName>
        <fullName evidence="9">Trimeric autotransporter adhesin YadA-like C-terminal membrane anchor domain-containing protein</fullName>
    </recommendedName>
</protein>
<keyword evidence="5" id="KW-0732">Signal</keyword>
<dbReference type="Pfam" id="PF03895">
    <property type="entry name" value="YadA_anchor"/>
    <property type="match status" value="1"/>
</dbReference>
<name>A0A2T3PAW6_9GAMM</name>
<dbReference type="GO" id="GO:0009279">
    <property type="term" value="C:cell outer membrane"/>
    <property type="evidence" value="ECO:0007669"/>
    <property type="project" value="UniProtKB-SubCell"/>
</dbReference>
<dbReference type="InterPro" id="IPR005594">
    <property type="entry name" value="YadA_C"/>
</dbReference>
<dbReference type="GO" id="GO:0009986">
    <property type="term" value="C:cell surface"/>
    <property type="evidence" value="ECO:0007669"/>
    <property type="project" value="UniProtKB-SubCell"/>
</dbReference>
<evidence type="ECO:0000256" key="2">
    <source>
        <dbReference type="ARBA" id="ARBA00004442"/>
    </source>
</evidence>
<evidence type="ECO:0000256" key="5">
    <source>
        <dbReference type="ARBA" id="ARBA00022729"/>
    </source>
</evidence>
<dbReference type="SUPFAM" id="SSF54523">
    <property type="entry name" value="Pili subunits"/>
    <property type="match status" value="1"/>
</dbReference>
<keyword evidence="11" id="KW-1185">Reference proteome</keyword>
<gene>
    <name evidence="10" type="ORF">C9I94_06170</name>
</gene>
<comment type="subcellular location">
    <subcellularLocation>
        <location evidence="2">Cell outer membrane</location>
    </subcellularLocation>
    <subcellularLocation>
        <location evidence="1">Cell surface</location>
    </subcellularLocation>
</comment>
<keyword evidence="6" id="KW-0472">Membrane</keyword>